<dbReference type="Gene3D" id="3.40.50.150">
    <property type="entry name" value="Vaccinia Virus protein VP39"/>
    <property type="match status" value="1"/>
</dbReference>
<keyword evidence="3" id="KW-0489">Methyltransferase</keyword>
<dbReference type="GO" id="GO:0008757">
    <property type="term" value="F:S-adenosylmethionine-dependent methyltransferase activity"/>
    <property type="evidence" value="ECO:0007669"/>
    <property type="project" value="InterPro"/>
</dbReference>
<dbReference type="PANTHER" id="PTHR44068">
    <property type="entry name" value="ZGC:194242"/>
    <property type="match status" value="1"/>
</dbReference>
<keyword evidence="4" id="KW-1185">Reference proteome</keyword>
<gene>
    <name evidence="3" type="ORF">LX83_000086</name>
</gene>
<proteinExistence type="predicted"/>
<sequence>MTSHTGEFSQAETRYTEVLRRQRDSATLRRIYRDAYGADYPEEIDPFGFVTRTDLRRIADLVGLRPGQRLADIGCGRGGPGLWVAGELDVSLVGVDVVAAAVAEAAERSAELGRARARFAVGSFTATGLPAASCDAVMSVDALWMVWDKPAAMTEVARVLTLGGRFVFTTWEPAYLDHRALLAEAGLDVLVREETPDWLSRQLAVYRGILAHRRQLAEEMGQTAAAVLIAEARETRPVLPSTPRLLIAARRRPAR</sequence>
<protein>
    <submittedName>
        <fullName evidence="3">Methyltransferase domain-containing protein</fullName>
    </submittedName>
</protein>
<dbReference type="SUPFAM" id="SSF53335">
    <property type="entry name" value="S-adenosyl-L-methionine-dependent methyltransferases"/>
    <property type="match status" value="1"/>
</dbReference>
<organism evidence="3 4">
    <name type="scientific">Goodfellowiella coeruleoviolacea</name>
    <dbReference type="NCBI Taxonomy" id="334858"/>
    <lineage>
        <taxon>Bacteria</taxon>
        <taxon>Bacillati</taxon>
        <taxon>Actinomycetota</taxon>
        <taxon>Actinomycetes</taxon>
        <taxon>Pseudonocardiales</taxon>
        <taxon>Pseudonocardiaceae</taxon>
        <taxon>Goodfellowiella</taxon>
    </lineage>
</organism>
<evidence type="ECO:0000313" key="3">
    <source>
        <dbReference type="EMBL" id="MCP2163246.1"/>
    </source>
</evidence>
<dbReference type="InterPro" id="IPR050447">
    <property type="entry name" value="Erg6_SMT_methyltransf"/>
</dbReference>
<dbReference type="CDD" id="cd02440">
    <property type="entry name" value="AdoMet_MTases"/>
    <property type="match status" value="1"/>
</dbReference>
<dbReference type="Proteomes" id="UP001206128">
    <property type="component" value="Unassembled WGS sequence"/>
</dbReference>
<keyword evidence="1" id="KW-0808">Transferase</keyword>
<dbReference type="InterPro" id="IPR013216">
    <property type="entry name" value="Methyltransf_11"/>
</dbReference>
<dbReference type="InterPro" id="IPR029063">
    <property type="entry name" value="SAM-dependent_MTases_sf"/>
</dbReference>
<comment type="caution">
    <text evidence="3">The sequence shown here is derived from an EMBL/GenBank/DDBJ whole genome shotgun (WGS) entry which is preliminary data.</text>
</comment>
<reference evidence="3" key="1">
    <citation type="submission" date="2022-06" db="EMBL/GenBank/DDBJ databases">
        <title>Genomic Encyclopedia of Archaeal and Bacterial Type Strains, Phase II (KMG-II): from individual species to whole genera.</title>
        <authorList>
            <person name="Goeker M."/>
        </authorList>
    </citation>
    <scope>NUCLEOTIDE SEQUENCE</scope>
    <source>
        <strain evidence="3">DSM 43935</strain>
    </source>
</reference>
<evidence type="ECO:0000259" key="2">
    <source>
        <dbReference type="Pfam" id="PF08241"/>
    </source>
</evidence>
<dbReference type="PANTHER" id="PTHR44068:SF11">
    <property type="entry name" value="GERANYL DIPHOSPHATE 2-C-METHYLTRANSFERASE"/>
    <property type="match status" value="1"/>
</dbReference>
<dbReference type="Pfam" id="PF08241">
    <property type="entry name" value="Methyltransf_11"/>
    <property type="match status" value="1"/>
</dbReference>
<dbReference type="GO" id="GO:0032259">
    <property type="term" value="P:methylation"/>
    <property type="evidence" value="ECO:0007669"/>
    <property type="project" value="UniProtKB-KW"/>
</dbReference>
<evidence type="ECO:0000256" key="1">
    <source>
        <dbReference type="ARBA" id="ARBA00022679"/>
    </source>
</evidence>
<dbReference type="EMBL" id="JAMTCK010000001">
    <property type="protein sequence ID" value="MCP2163246.1"/>
    <property type="molecule type" value="Genomic_DNA"/>
</dbReference>
<accession>A0AAE3G7P9</accession>
<evidence type="ECO:0000313" key="4">
    <source>
        <dbReference type="Proteomes" id="UP001206128"/>
    </source>
</evidence>
<feature type="domain" description="Methyltransferase type 11" evidence="2">
    <location>
        <begin position="72"/>
        <end position="168"/>
    </location>
</feature>
<dbReference type="AlphaFoldDB" id="A0AAE3G7P9"/>
<name>A0AAE3G7P9_9PSEU</name>
<dbReference type="RefSeq" id="WP_253765718.1">
    <property type="nucleotide sequence ID" value="NZ_JAMTCK010000001.1"/>
</dbReference>